<reference evidence="1" key="2">
    <citation type="submission" date="2014-07" db="EMBL/GenBank/DDBJ databases">
        <title>Genetics and epidemiology of antimicrobial resistance in B. fragilis group.</title>
        <authorList>
            <person name="Sydenham T.V."/>
            <person name="Hasman H."/>
            <person name="Kemp M."/>
            <person name="Justesen U.S."/>
        </authorList>
    </citation>
    <scope>NUCLEOTIDE SEQUENCE [LARGE SCALE GENOMIC DNA]</scope>
    <source>
        <strain evidence="1">DCMOUH0018B</strain>
    </source>
</reference>
<dbReference type="InterPro" id="IPR016181">
    <property type="entry name" value="Acyl_CoA_acyltransferase"/>
</dbReference>
<dbReference type="RefSeq" id="WP_005809555.1">
    <property type="nucleotide sequence ID" value="NZ_CAEUHN010000002.1"/>
</dbReference>
<dbReference type="PATRIC" id="fig|817.53.peg.834"/>
<gene>
    <name evidence="1" type="ORF">EE52_0203940</name>
</gene>
<protein>
    <submittedName>
        <fullName evidence="1">Membrane protein</fullName>
    </submittedName>
</protein>
<proteinExistence type="predicted"/>
<accession>A0A0I9UUG0</accession>
<dbReference type="AlphaFoldDB" id="A0A0I9UUG0"/>
<sequence length="208" mass="24553">MKYRIVKRCDLDHIVDLHLKVRETYDIGFFSKMKRSFLKKYYQINIDDPNEIMLCAESDDGTICGFCSGSLDVAKQTANFKKHKILLAWSAIPSIIYNPSLIRELWKRYRFSLGQTDEQYIITKGARSEYWTWDKTINDPIASVELLNTLYKLFYILGVKDVFFEVDVVNKKVVKFHKWNGAELINEVTLPDGRRRLIMKYNLENKFN</sequence>
<dbReference type="Gene3D" id="3.40.630.30">
    <property type="match status" value="1"/>
</dbReference>
<dbReference type="SUPFAM" id="SSF55729">
    <property type="entry name" value="Acyl-CoA N-acyltransferases (Nat)"/>
    <property type="match status" value="1"/>
</dbReference>
<name>A0A0I9UUG0_BACFG</name>
<dbReference type="EMBL" id="JMZZ02000041">
    <property type="protein sequence ID" value="KFX75954.1"/>
    <property type="molecule type" value="Genomic_DNA"/>
</dbReference>
<organism evidence="1">
    <name type="scientific">Bacteroides fragilis</name>
    <dbReference type="NCBI Taxonomy" id="817"/>
    <lineage>
        <taxon>Bacteria</taxon>
        <taxon>Pseudomonadati</taxon>
        <taxon>Bacteroidota</taxon>
        <taxon>Bacteroidia</taxon>
        <taxon>Bacteroidales</taxon>
        <taxon>Bacteroidaceae</taxon>
        <taxon>Bacteroides</taxon>
    </lineage>
</organism>
<reference evidence="1" key="1">
    <citation type="book" date="2014" name="THE 24TH EUROPEAN CONGRESS OF CLINICAL MICROBIOLOGY AND INFECTIOUS DISEASES" publisher="ECCMID 2014" city="Barcelona, Spain">
        <title>Identification of resistance genes in three multidrug-resistant Bacteroides fragilis isolates by whole genome sequencing.</title>
        <editorList>
            <person name="Unknown"/>
            <person name="A."/>
        </editorList>
        <authorList>
            <person name="Sydenham T.V."/>
            <person name="Hasman H."/>
            <person name="Wang M."/>
            <person name="Soki J."/>
            <person name="Nagy E."/>
            <person name="Justesen U.S."/>
        </authorList>
    </citation>
    <scope>NUCLEOTIDE SEQUENCE</scope>
    <source>
        <strain evidence="1">DCMOUH0018B</strain>
    </source>
</reference>
<evidence type="ECO:0000313" key="1">
    <source>
        <dbReference type="EMBL" id="KFX75954.1"/>
    </source>
</evidence>
<comment type="caution">
    <text evidence="1">The sequence shown here is derived from an EMBL/GenBank/DDBJ whole genome shotgun (WGS) entry which is preliminary data.</text>
</comment>